<sequence>MASANLSPLDSCRFEHPRTGGGNRFSALNNQNNQMDNYGISADMIQRDLVNEKPGWILSAYGPGKDAPEQLFGGYPREQSFEEIRWYFMEGLAKGNPNGALQEINQIYDQAEKQMQTVLRDINGAIKYVQDSAQKHPNRVDVCKQGTSTEPNRAPWSQQNQTNNAFGQPAQPSNAFGGTTTTTGAFGQPAALGQKPNPFGAPAFGQPSQPTTSAFGQPAQPASSAFGQPSAIGGSSAFGNPAFGQPAQPAASAFGQASALGAKPNAFGTPAFGQPAQPTSAFGQPSQPSQPTSAFGQPSQPTSAFGQPNQPTSAFGQPSQPTSAFGQPSQPAGAFGQPAALGQKPNPFGAPATGASPFGAIAGNNTQATTGAFGKPAQQAESNPFGQPATAPTTSAFGQPSQPGTTSAFGQPAAVNPPAATNPFGQPTAAPPAANPFGKPAAPAENPFGQAAAAPAANPFGQATQAQSGGFGTGQQQAQPNANPFGGPAAPVQQTQSQQSAANSGSQAQGPYGPNSTRQHPDPSTYIAKGMNGQVMSFNNQPVSYVTFKDKKCPAMRSSDGRNVTRIWFPDGPPNYSTETEAVPGPDGKDPYEDPKVKAEWDSFVQTGKFAGGMPEVPPKREFCHWVL</sequence>
<feature type="compositionally biased region" description="Polar residues" evidence="3">
    <location>
        <begin position="145"/>
        <end position="174"/>
    </location>
</feature>
<dbReference type="Pfam" id="PF13634">
    <property type="entry name" value="Nucleoporin_FG"/>
    <property type="match status" value="2"/>
</dbReference>
<evidence type="ECO:0000313" key="4">
    <source>
        <dbReference type="EMBL" id="KAK4210880.1"/>
    </source>
</evidence>
<keyword evidence="5" id="KW-1185">Reference proteome</keyword>
<dbReference type="AlphaFoldDB" id="A0AAN7B7F3"/>
<keyword evidence="2" id="KW-0813">Transport</keyword>
<feature type="region of interest" description="Disordered" evidence="3">
    <location>
        <begin position="1"/>
        <end position="27"/>
    </location>
</feature>
<reference evidence="4" key="2">
    <citation type="submission" date="2023-05" db="EMBL/GenBank/DDBJ databases">
        <authorList>
            <consortium name="Lawrence Berkeley National Laboratory"/>
            <person name="Steindorff A."/>
            <person name="Hensen N."/>
            <person name="Bonometti L."/>
            <person name="Westerberg I."/>
            <person name="Brannstrom I.O."/>
            <person name="Guillou S."/>
            <person name="Cros-Aarteil S."/>
            <person name="Calhoun S."/>
            <person name="Haridas S."/>
            <person name="Kuo A."/>
            <person name="Mondo S."/>
            <person name="Pangilinan J."/>
            <person name="Riley R."/>
            <person name="Labutti K."/>
            <person name="Andreopoulos B."/>
            <person name="Lipzen A."/>
            <person name="Chen C."/>
            <person name="Yanf M."/>
            <person name="Daum C."/>
            <person name="Ng V."/>
            <person name="Clum A."/>
            <person name="Ohm R."/>
            <person name="Martin F."/>
            <person name="Silar P."/>
            <person name="Natvig D."/>
            <person name="Lalanne C."/>
            <person name="Gautier V."/>
            <person name="Ament-Velasquez S.L."/>
            <person name="Kruys A."/>
            <person name="Hutchinson M.I."/>
            <person name="Powell A.J."/>
            <person name="Barry K."/>
            <person name="Miller A.N."/>
            <person name="Grigoriev I.V."/>
            <person name="Debuchy R."/>
            <person name="Gladieux P."/>
            <person name="Thoren M.H."/>
            <person name="Johannesson H."/>
        </authorList>
    </citation>
    <scope>NUCLEOTIDE SEQUENCE</scope>
    <source>
        <strain evidence="4">PSN293</strain>
    </source>
</reference>
<dbReference type="PANTHER" id="PTHR21099:SF2">
    <property type="entry name" value="SI:CH211-113E8.11"/>
    <property type="match status" value="1"/>
</dbReference>
<keyword evidence="2" id="KW-0539">Nucleus</keyword>
<comment type="caution">
    <text evidence="4">The sequence shown here is derived from an EMBL/GenBank/DDBJ whole genome shotgun (WGS) entry which is preliminary data.</text>
</comment>
<evidence type="ECO:0000313" key="5">
    <source>
        <dbReference type="Proteomes" id="UP001301769"/>
    </source>
</evidence>
<reference evidence="4" key="1">
    <citation type="journal article" date="2023" name="Mol. Phylogenet. Evol.">
        <title>Genome-scale phylogeny and comparative genomics of the fungal order Sordariales.</title>
        <authorList>
            <person name="Hensen N."/>
            <person name="Bonometti L."/>
            <person name="Westerberg I."/>
            <person name="Brannstrom I.O."/>
            <person name="Guillou S."/>
            <person name="Cros-Aarteil S."/>
            <person name="Calhoun S."/>
            <person name="Haridas S."/>
            <person name="Kuo A."/>
            <person name="Mondo S."/>
            <person name="Pangilinan J."/>
            <person name="Riley R."/>
            <person name="LaButti K."/>
            <person name="Andreopoulos B."/>
            <person name="Lipzen A."/>
            <person name="Chen C."/>
            <person name="Yan M."/>
            <person name="Daum C."/>
            <person name="Ng V."/>
            <person name="Clum A."/>
            <person name="Steindorff A."/>
            <person name="Ohm R.A."/>
            <person name="Martin F."/>
            <person name="Silar P."/>
            <person name="Natvig D.O."/>
            <person name="Lalanne C."/>
            <person name="Gautier V."/>
            <person name="Ament-Velasquez S.L."/>
            <person name="Kruys A."/>
            <person name="Hutchinson M.I."/>
            <person name="Powell A.J."/>
            <person name="Barry K."/>
            <person name="Miller A.N."/>
            <person name="Grigoriev I.V."/>
            <person name="Debuchy R."/>
            <person name="Gladieux P."/>
            <person name="Hiltunen Thoren M."/>
            <person name="Johannesson H."/>
        </authorList>
    </citation>
    <scope>NUCLEOTIDE SEQUENCE</scope>
    <source>
        <strain evidence="4">PSN293</strain>
    </source>
</reference>
<feature type="compositionally biased region" description="Polar residues" evidence="3">
    <location>
        <begin position="379"/>
        <end position="409"/>
    </location>
</feature>
<feature type="region of interest" description="Disordered" evidence="3">
    <location>
        <begin position="554"/>
        <end position="595"/>
    </location>
</feature>
<comment type="subcellular location">
    <subcellularLocation>
        <location evidence="1">Nucleus</location>
        <location evidence="1">Nuclear pore complex</location>
    </subcellularLocation>
</comment>
<feature type="compositionally biased region" description="Low complexity" evidence="3">
    <location>
        <begin position="175"/>
        <end position="187"/>
    </location>
</feature>
<gene>
    <name evidence="4" type="ORF">QBC37DRAFT_24047</name>
</gene>
<feature type="compositionally biased region" description="Low complexity" evidence="3">
    <location>
        <begin position="412"/>
        <end position="423"/>
    </location>
</feature>
<dbReference type="Proteomes" id="UP001301769">
    <property type="component" value="Unassembled WGS sequence"/>
</dbReference>
<feature type="region of interest" description="Disordered" evidence="3">
    <location>
        <begin position="133"/>
        <end position="532"/>
    </location>
</feature>
<dbReference type="EMBL" id="MU858163">
    <property type="protein sequence ID" value="KAK4210880.1"/>
    <property type="molecule type" value="Genomic_DNA"/>
</dbReference>
<evidence type="ECO:0000256" key="1">
    <source>
        <dbReference type="ARBA" id="ARBA00004567"/>
    </source>
</evidence>
<protein>
    <submittedName>
        <fullName evidence="4">Nucleoporin AMO1</fullName>
    </submittedName>
</protein>
<feature type="compositionally biased region" description="Low complexity" evidence="3">
    <location>
        <begin position="478"/>
        <end position="509"/>
    </location>
</feature>
<keyword evidence="2" id="KW-0653">Protein transport</keyword>
<proteinExistence type="predicted"/>
<evidence type="ECO:0000256" key="3">
    <source>
        <dbReference type="SAM" id="MobiDB-lite"/>
    </source>
</evidence>
<feature type="compositionally biased region" description="Polar residues" evidence="3">
    <location>
        <begin position="206"/>
        <end position="227"/>
    </location>
</feature>
<feature type="compositionally biased region" description="Low complexity" evidence="3">
    <location>
        <begin position="441"/>
        <end position="463"/>
    </location>
</feature>
<feature type="compositionally biased region" description="Polar residues" evidence="3">
    <location>
        <begin position="276"/>
        <end position="330"/>
    </location>
</feature>
<keyword evidence="2" id="KW-0906">Nuclear pore complex</keyword>
<keyword evidence="2" id="KW-0811">Translocation</keyword>
<keyword evidence="2" id="KW-0509">mRNA transport</keyword>
<accession>A0AAN7B7F3</accession>
<dbReference type="PANTHER" id="PTHR21099">
    <property type="entry name" value="RAD201"/>
    <property type="match status" value="1"/>
</dbReference>
<evidence type="ECO:0000256" key="2">
    <source>
        <dbReference type="ARBA" id="ARBA00023132"/>
    </source>
</evidence>
<dbReference type="InterPro" id="IPR025574">
    <property type="entry name" value="Nucleoporin_FG_rpt"/>
</dbReference>
<organism evidence="4 5">
    <name type="scientific">Rhypophila decipiens</name>
    <dbReference type="NCBI Taxonomy" id="261697"/>
    <lineage>
        <taxon>Eukaryota</taxon>
        <taxon>Fungi</taxon>
        <taxon>Dikarya</taxon>
        <taxon>Ascomycota</taxon>
        <taxon>Pezizomycotina</taxon>
        <taxon>Sordariomycetes</taxon>
        <taxon>Sordariomycetidae</taxon>
        <taxon>Sordariales</taxon>
        <taxon>Naviculisporaceae</taxon>
        <taxon>Rhypophila</taxon>
    </lineage>
</organism>
<dbReference type="CDD" id="cd23954">
    <property type="entry name" value="AMO1_CTD"/>
    <property type="match status" value="1"/>
</dbReference>
<name>A0AAN7B7F3_9PEZI</name>
<dbReference type="GO" id="GO:0005643">
    <property type="term" value="C:nuclear pore"/>
    <property type="evidence" value="ECO:0007669"/>
    <property type="project" value="UniProtKB-SubCell"/>
</dbReference>